<dbReference type="Gene3D" id="3.40.50.1390">
    <property type="entry name" value="Resolvase, N-terminal catalytic domain"/>
    <property type="match status" value="1"/>
</dbReference>
<keyword evidence="3" id="KW-0233">DNA recombination</keyword>
<evidence type="ECO:0000256" key="2">
    <source>
        <dbReference type="ARBA" id="ARBA00023125"/>
    </source>
</evidence>
<feature type="domain" description="Resolvase/invertase-type recombinase catalytic" evidence="4">
    <location>
        <begin position="18"/>
        <end position="156"/>
    </location>
</feature>
<dbReference type="SUPFAM" id="SSF46689">
    <property type="entry name" value="Homeodomain-like"/>
    <property type="match status" value="1"/>
</dbReference>
<dbReference type="PANTHER" id="PTHR30461">
    <property type="entry name" value="DNA-INVERTASE FROM LAMBDOID PROPHAGE"/>
    <property type="match status" value="1"/>
</dbReference>
<dbReference type="InterPro" id="IPR006119">
    <property type="entry name" value="Resolv_N"/>
</dbReference>
<comment type="similarity">
    <text evidence="1">Belongs to the site-specific recombinase resolvase family.</text>
</comment>
<organism evidence="5 6">
    <name type="scientific">Telluria mixta</name>
    <dbReference type="NCBI Taxonomy" id="34071"/>
    <lineage>
        <taxon>Bacteria</taxon>
        <taxon>Pseudomonadati</taxon>
        <taxon>Pseudomonadota</taxon>
        <taxon>Betaproteobacteria</taxon>
        <taxon>Burkholderiales</taxon>
        <taxon>Oxalobacteraceae</taxon>
        <taxon>Telluria group</taxon>
        <taxon>Telluria</taxon>
    </lineage>
</organism>
<accession>A0ABT2C2P8</accession>
<keyword evidence="6" id="KW-1185">Reference proteome</keyword>
<dbReference type="InterPro" id="IPR036162">
    <property type="entry name" value="Resolvase-like_N_sf"/>
</dbReference>
<dbReference type="Proteomes" id="UP001165263">
    <property type="component" value="Unassembled WGS sequence"/>
</dbReference>
<dbReference type="InterPro" id="IPR009057">
    <property type="entry name" value="Homeodomain-like_sf"/>
</dbReference>
<keyword evidence="2" id="KW-0238">DNA-binding</keyword>
<dbReference type="SMART" id="SM00857">
    <property type="entry name" value="Resolvase"/>
    <property type="match status" value="1"/>
</dbReference>
<evidence type="ECO:0000313" key="5">
    <source>
        <dbReference type="EMBL" id="MCS0631659.1"/>
    </source>
</evidence>
<dbReference type="SUPFAM" id="SSF53041">
    <property type="entry name" value="Resolvase-like"/>
    <property type="match status" value="1"/>
</dbReference>
<evidence type="ECO:0000313" key="6">
    <source>
        <dbReference type="Proteomes" id="UP001165263"/>
    </source>
</evidence>
<comment type="caution">
    <text evidence="5">The sequence shown here is derived from an EMBL/GenBank/DDBJ whole genome shotgun (WGS) entry which is preliminary data.</text>
</comment>
<protein>
    <submittedName>
        <fullName evidence="5">Recombinase family protein</fullName>
    </submittedName>
</protein>
<reference evidence="5" key="1">
    <citation type="submission" date="2022-08" db="EMBL/GenBank/DDBJ databases">
        <title>Reclassification of Massilia species as members of the genera Telluria, Duganella, Pseudoduganella, Mokoshia gen. nov. and Zemynaea gen. nov. using orthogonal and non-orthogonal genome-based approaches.</title>
        <authorList>
            <person name="Bowman J.P."/>
        </authorList>
    </citation>
    <scope>NUCLEOTIDE SEQUENCE</scope>
    <source>
        <strain evidence="5">LMG 11547</strain>
    </source>
</reference>
<evidence type="ECO:0000259" key="4">
    <source>
        <dbReference type="PROSITE" id="PS51736"/>
    </source>
</evidence>
<dbReference type="RefSeq" id="WP_259450711.1">
    <property type="nucleotide sequence ID" value="NZ_CP119520.1"/>
</dbReference>
<dbReference type="CDD" id="cd00569">
    <property type="entry name" value="HTH_Hin_like"/>
    <property type="match status" value="1"/>
</dbReference>
<dbReference type="Pfam" id="PF00239">
    <property type="entry name" value="Resolvase"/>
    <property type="match status" value="1"/>
</dbReference>
<sequence>MLIYIHTIFQHIKGEAMAVFGYGRVSTAEQRADNQRLEIERAGYAVEYWFADTVSGKAHAAQRKQFSEMLTKLRKKDTVVVSKLDRLGRDAPDVLATIKHLAELGVEVIVLQLGKLDLASPAGKLMLAMLAAVAEMERDLIVERTQAGLARAKADGKTLGRPSKTTPGQRRAMVEGYANKQSVSSLAKLFGVSRSTVLTIVKPALAVSSMK</sequence>
<dbReference type="CDD" id="cd03768">
    <property type="entry name" value="SR_ResInv"/>
    <property type="match status" value="1"/>
</dbReference>
<gene>
    <name evidence="5" type="ORF">NX786_20235</name>
</gene>
<evidence type="ECO:0000256" key="1">
    <source>
        <dbReference type="ARBA" id="ARBA00009913"/>
    </source>
</evidence>
<name>A0ABT2C2P8_9BURK</name>
<evidence type="ECO:0000256" key="3">
    <source>
        <dbReference type="ARBA" id="ARBA00023172"/>
    </source>
</evidence>
<proteinExistence type="inferred from homology"/>
<dbReference type="EMBL" id="JANUHC010000007">
    <property type="protein sequence ID" value="MCS0631659.1"/>
    <property type="molecule type" value="Genomic_DNA"/>
</dbReference>
<dbReference type="PROSITE" id="PS51736">
    <property type="entry name" value="RECOMBINASES_3"/>
    <property type="match status" value="1"/>
</dbReference>
<dbReference type="PANTHER" id="PTHR30461:SF2">
    <property type="entry name" value="SERINE RECOMBINASE PINE-RELATED"/>
    <property type="match status" value="1"/>
</dbReference>
<dbReference type="InterPro" id="IPR050639">
    <property type="entry name" value="SSR_resolvase"/>
</dbReference>